<name>A0A6A5H9N1_CAERE</name>
<evidence type="ECO:0000313" key="1">
    <source>
        <dbReference type="EMBL" id="KAF1763895.1"/>
    </source>
</evidence>
<gene>
    <name evidence="1" type="ORF">GCK72_003841</name>
</gene>
<protein>
    <submittedName>
        <fullName evidence="1">Uncharacterized protein</fullName>
    </submittedName>
</protein>
<dbReference type="AlphaFoldDB" id="A0A6A5H9N1"/>
<sequence length="210" mass="24363">MEFEDGICMKDMFYETETMISLTAKFHLFPDTFQNATFMIINEDVTNEPFRIPAESNKLVEHSEREKYLKITSIKLTLRPGVYNVFCVISDMYRGLGARLIVRPKIEIYTAFNRCFALQWNRMLIRNVPLNARLEVTVSETHARRLGEIDGYIVYDIFPETAGGKMVTLRIDGRFLSSNPHNVLVDDYDPLQVHNEWVLAPWQSADLDSD</sequence>
<evidence type="ECO:0000313" key="2">
    <source>
        <dbReference type="Proteomes" id="UP000483820"/>
    </source>
</evidence>
<dbReference type="CTD" id="78773721"/>
<comment type="caution">
    <text evidence="1">The sequence shown here is derived from an EMBL/GenBank/DDBJ whole genome shotgun (WGS) entry which is preliminary data.</text>
</comment>
<dbReference type="GeneID" id="78773721"/>
<reference evidence="1 2" key="1">
    <citation type="submission" date="2019-12" db="EMBL/GenBank/DDBJ databases">
        <title>Chromosome-level assembly of the Caenorhabditis remanei genome.</title>
        <authorList>
            <person name="Teterina A.A."/>
            <person name="Willis J.H."/>
            <person name="Phillips P.C."/>
        </authorList>
    </citation>
    <scope>NUCLEOTIDE SEQUENCE [LARGE SCALE GENOMIC DNA]</scope>
    <source>
        <strain evidence="1 2">PX506</strain>
        <tissue evidence="1">Whole organism</tissue>
    </source>
</reference>
<organism evidence="1 2">
    <name type="scientific">Caenorhabditis remanei</name>
    <name type="common">Caenorhabditis vulgaris</name>
    <dbReference type="NCBI Taxonomy" id="31234"/>
    <lineage>
        <taxon>Eukaryota</taxon>
        <taxon>Metazoa</taxon>
        <taxon>Ecdysozoa</taxon>
        <taxon>Nematoda</taxon>
        <taxon>Chromadorea</taxon>
        <taxon>Rhabditida</taxon>
        <taxon>Rhabditina</taxon>
        <taxon>Rhabditomorpha</taxon>
        <taxon>Rhabditoidea</taxon>
        <taxon>Rhabditidae</taxon>
        <taxon>Peloderinae</taxon>
        <taxon>Caenorhabditis</taxon>
    </lineage>
</organism>
<dbReference type="EMBL" id="WUAV01000002">
    <property type="protein sequence ID" value="KAF1763895.1"/>
    <property type="molecule type" value="Genomic_DNA"/>
</dbReference>
<proteinExistence type="predicted"/>
<dbReference type="KEGG" id="crq:GCK72_003841"/>
<accession>A0A6A5H9N1</accession>
<dbReference type="Proteomes" id="UP000483820">
    <property type="component" value="Chromosome II"/>
</dbReference>
<dbReference type="RefSeq" id="XP_053588470.1">
    <property type="nucleotide sequence ID" value="XM_053724276.1"/>
</dbReference>